<dbReference type="GO" id="GO:0016798">
    <property type="term" value="F:hydrolase activity, acting on glycosyl bonds"/>
    <property type="evidence" value="ECO:0007669"/>
    <property type="project" value="UniProtKB-KW"/>
</dbReference>
<keyword evidence="2" id="KW-0326">Glycosidase</keyword>
<dbReference type="InterPro" id="IPR045857">
    <property type="entry name" value="O16G_dom_2"/>
</dbReference>
<evidence type="ECO:0000259" key="3">
    <source>
        <dbReference type="SMART" id="SM00642"/>
    </source>
</evidence>
<feature type="domain" description="Glycosyl hydrolase family 13 catalytic" evidence="3">
    <location>
        <begin position="137"/>
        <end position="551"/>
    </location>
</feature>
<dbReference type="PANTHER" id="PTHR10357">
    <property type="entry name" value="ALPHA-AMYLASE FAMILY MEMBER"/>
    <property type="match status" value="1"/>
</dbReference>
<protein>
    <submittedName>
        <fullName evidence="4">Glycoside hydrolase family 13 protein</fullName>
    </submittedName>
</protein>
<dbReference type="Pfam" id="PF00128">
    <property type="entry name" value="Alpha-amylase"/>
    <property type="match status" value="1"/>
</dbReference>
<dbReference type="InterPro" id="IPR006047">
    <property type="entry name" value="GH13_cat_dom"/>
</dbReference>
<dbReference type="Gene3D" id="3.90.400.10">
    <property type="entry name" value="Oligo-1,6-glucosidase, Domain 2"/>
    <property type="match status" value="1"/>
</dbReference>
<evidence type="ECO:0000256" key="1">
    <source>
        <dbReference type="ARBA" id="ARBA00022801"/>
    </source>
</evidence>
<dbReference type="SMART" id="SM00642">
    <property type="entry name" value="Aamy"/>
    <property type="match status" value="1"/>
</dbReference>
<sequence>MIISSLQPHITHDAASESDRKPIGAIRAGQSVRLGFYDGAAAVLDAELVLSGDGFERRYKMALTSGRWYCDLVPSEEPAALWYCFCLRLEEGEFWLCAAQGGRFGQLQSSRGSSFRLTVYASDFETPAWFRRAVMYQIFPDRFARDSSGTAMRGIEYHRSRGRQVKYHEGWNEPVDWQPNSADGFYFPLDFYGGTLRGIESRLPYLLALGVRVLYLNPIFEACSNHRYGTGDYLKVDPVLGTNEDFEHLCKSAAKLGIRVMLDGVFSHTGADSVYFNRFSRYDSDGAYNAGEKSPYYSWYDFHKWPDEYRCWWNFPDLPEVNENDAVWRDFVISGENSVVKTWLRRGAAGWRLDVADELPDEALALIRRAAKEADPDAVILGEVWEDAVTKTSYGARRKYALGDSLDSVMNYPFRTALLNFLTFRSDSRAIADFLLDQRLNYPPALYFSVMNLISSHDVDRARTALATRLDARSMTREQQAGFIVTDAQDERGAAMQRLAAAVQFTIPGVPSIYYGDETGMNGMLDPFDRAPFTVGRRSLVDWYSTLSELRNENDALSVGAVGFSAPDPDVLTILRCVSGGRDEFGLEAEDGVFLAVINRSAYEKSIVADIWAGHAGLTADEASALRSAGLSRAVCLLSGDSAAVSEGLIRLTLPPESARIYKLT</sequence>
<keyword evidence="1 4" id="KW-0378">Hydrolase</keyword>
<dbReference type="Gene3D" id="3.20.20.80">
    <property type="entry name" value="Glycosidases"/>
    <property type="match status" value="1"/>
</dbReference>
<reference evidence="4" key="1">
    <citation type="submission" date="2020-10" db="EMBL/GenBank/DDBJ databases">
        <authorList>
            <person name="Gilroy R."/>
        </authorList>
    </citation>
    <scope>NUCLEOTIDE SEQUENCE</scope>
    <source>
        <strain evidence="4">ChiBcolR7-354</strain>
    </source>
</reference>
<dbReference type="InterPro" id="IPR017853">
    <property type="entry name" value="GH"/>
</dbReference>
<dbReference type="PANTHER" id="PTHR10357:SF210">
    <property type="entry name" value="MALTODEXTRIN GLUCOSIDASE"/>
    <property type="match status" value="1"/>
</dbReference>
<name>A0A9D0ZEA9_9FIRM</name>
<dbReference type="CDD" id="cd11338">
    <property type="entry name" value="AmyAc_CMD"/>
    <property type="match status" value="1"/>
</dbReference>
<dbReference type="SUPFAM" id="SSF51445">
    <property type="entry name" value="(Trans)glycosidases"/>
    <property type="match status" value="1"/>
</dbReference>
<dbReference type="GO" id="GO:0005975">
    <property type="term" value="P:carbohydrate metabolic process"/>
    <property type="evidence" value="ECO:0007669"/>
    <property type="project" value="InterPro"/>
</dbReference>
<proteinExistence type="predicted"/>
<reference evidence="4" key="2">
    <citation type="journal article" date="2021" name="PeerJ">
        <title>Extensive microbial diversity within the chicken gut microbiome revealed by metagenomics and culture.</title>
        <authorList>
            <person name="Gilroy R."/>
            <person name="Ravi A."/>
            <person name="Getino M."/>
            <person name="Pursley I."/>
            <person name="Horton D.L."/>
            <person name="Alikhan N.F."/>
            <person name="Baker D."/>
            <person name="Gharbi K."/>
            <person name="Hall N."/>
            <person name="Watson M."/>
            <person name="Adriaenssens E.M."/>
            <person name="Foster-Nyarko E."/>
            <person name="Jarju S."/>
            <person name="Secka A."/>
            <person name="Antonio M."/>
            <person name="Oren A."/>
            <person name="Chaudhuri R.R."/>
            <person name="La Ragione R."/>
            <person name="Hildebrand F."/>
            <person name="Pallen M.J."/>
        </authorList>
    </citation>
    <scope>NUCLEOTIDE SEQUENCE</scope>
    <source>
        <strain evidence="4">ChiBcolR7-354</strain>
    </source>
</reference>
<organism evidence="4 5">
    <name type="scientific">Candidatus Scatomorpha intestinavium</name>
    <dbReference type="NCBI Taxonomy" id="2840922"/>
    <lineage>
        <taxon>Bacteria</taxon>
        <taxon>Bacillati</taxon>
        <taxon>Bacillota</taxon>
        <taxon>Clostridia</taxon>
        <taxon>Eubacteriales</taxon>
        <taxon>Candidatus Scatomorpha</taxon>
    </lineage>
</organism>
<dbReference type="EMBL" id="DVGA01000053">
    <property type="protein sequence ID" value="HIQ78699.1"/>
    <property type="molecule type" value="Genomic_DNA"/>
</dbReference>
<evidence type="ECO:0000256" key="2">
    <source>
        <dbReference type="ARBA" id="ARBA00023295"/>
    </source>
</evidence>
<accession>A0A9D0ZEA9</accession>
<dbReference type="AlphaFoldDB" id="A0A9D0ZEA9"/>
<dbReference type="Proteomes" id="UP000824262">
    <property type="component" value="Unassembled WGS sequence"/>
</dbReference>
<comment type="caution">
    <text evidence="4">The sequence shown here is derived from an EMBL/GenBank/DDBJ whole genome shotgun (WGS) entry which is preliminary data.</text>
</comment>
<gene>
    <name evidence="4" type="ORF">IAB77_05510</name>
</gene>
<evidence type="ECO:0000313" key="5">
    <source>
        <dbReference type="Proteomes" id="UP000824262"/>
    </source>
</evidence>
<evidence type="ECO:0000313" key="4">
    <source>
        <dbReference type="EMBL" id="HIQ78699.1"/>
    </source>
</evidence>